<gene>
    <name evidence="2" type="ORF">LE190_16145</name>
</gene>
<protein>
    <submittedName>
        <fullName evidence="2">Phage portal protein</fullName>
    </submittedName>
</protein>
<dbReference type="InterPro" id="IPR006427">
    <property type="entry name" value="Portal_HK97"/>
</dbReference>
<evidence type="ECO:0000313" key="3">
    <source>
        <dbReference type="Proteomes" id="UP001198602"/>
    </source>
</evidence>
<dbReference type="RefSeq" id="WP_225239664.1">
    <property type="nucleotide sequence ID" value="NZ_JAHYBX010000007.1"/>
</dbReference>
<reference evidence="2 3" key="1">
    <citation type="submission" date="2021-07" db="EMBL/GenBank/DDBJ databases">
        <title>Characterization of Violacein-producing bacteria and related species.</title>
        <authorList>
            <person name="Wilson H.S."/>
            <person name="De Leon M.E."/>
        </authorList>
    </citation>
    <scope>NUCLEOTIDE SEQUENCE [LARGE SCALE GENOMIC DNA]</scope>
    <source>
        <strain evidence="2 3">HSC-2F05</strain>
    </source>
</reference>
<comment type="caution">
    <text evidence="2">The sequence shown here is derived from an EMBL/GenBank/DDBJ whole genome shotgun (WGS) entry which is preliminary data.</text>
</comment>
<dbReference type="Proteomes" id="UP001198602">
    <property type="component" value="Unassembled WGS sequence"/>
</dbReference>
<name>A0ABS7YCL3_9BURK</name>
<evidence type="ECO:0000256" key="1">
    <source>
        <dbReference type="SAM" id="MobiDB-lite"/>
    </source>
</evidence>
<organism evidence="2 3">
    <name type="scientific">Massilia hydrophila</name>
    <dbReference type="NCBI Taxonomy" id="3044279"/>
    <lineage>
        <taxon>Bacteria</taxon>
        <taxon>Pseudomonadati</taxon>
        <taxon>Pseudomonadota</taxon>
        <taxon>Betaproteobacteria</taxon>
        <taxon>Burkholderiales</taxon>
        <taxon>Oxalobacteraceae</taxon>
        <taxon>Telluria group</taxon>
        <taxon>Massilia</taxon>
    </lineage>
</organism>
<dbReference type="NCBIfam" id="TIGR01537">
    <property type="entry name" value="portal_HK97"/>
    <property type="match status" value="1"/>
</dbReference>
<keyword evidence="3" id="KW-1185">Reference proteome</keyword>
<accession>A0ABS7YCL3</accession>
<proteinExistence type="predicted"/>
<sequence>MELFDALSATAHWRPALSQLPEPQVFAALTSADLPAFMRGGETASGEYVTPSKALENMAILRSVSLISESIGMLPLGLMARGDDKAYATEHAAHRLCKNRPNEYQGPYKFKSTMQLRALLHGNAYARIIWRGNTPVRLIPLDSNKVTPKLNDDFTVCYEYRRPDGGIVTLAAREVLHLADLADDEHGLIGLSRVKKAREAIGLALQAQKAAARVFKNGVMAGGALSYPRKLDDQQIKNIRESLEARYAGTENAHKWMVLEDGITAEKWANSARDSELGESRDHQIEEIARAFGVPRPLLMMDDTSWGSGIEQLGIFFVQYGLQHWFNIWEDEVALKLLSEKERDLYYAKFNEHALLRGTLKDQADFFAKALGSGGSQPFMKANEVRDRLDLPKSTDPAAESLQSTLTRKANVPDQAT</sequence>
<feature type="compositionally biased region" description="Polar residues" evidence="1">
    <location>
        <begin position="401"/>
        <end position="417"/>
    </location>
</feature>
<feature type="region of interest" description="Disordered" evidence="1">
    <location>
        <begin position="390"/>
        <end position="417"/>
    </location>
</feature>
<dbReference type="Pfam" id="PF04860">
    <property type="entry name" value="Phage_portal"/>
    <property type="match status" value="1"/>
</dbReference>
<dbReference type="InterPro" id="IPR006944">
    <property type="entry name" value="Phage/GTA_portal"/>
</dbReference>
<dbReference type="EMBL" id="JAHYBX010000007">
    <property type="protein sequence ID" value="MCA1857445.1"/>
    <property type="molecule type" value="Genomic_DNA"/>
</dbReference>
<evidence type="ECO:0000313" key="2">
    <source>
        <dbReference type="EMBL" id="MCA1857445.1"/>
    </source>
</evidence>